<dbReference type="EMBL" id="JACHGT010000017">
    <property type="protein sequence ID" value="MBB6038542.1"/>
    <property type="molecule type" value="Genomic_DNA"/>
</dbReference>
<proteinExistence type="predicted"/>
<organism evidence="1 2">
    <name type="scientific">Phytomonospora endophytica</name>
    <dbReference type="NCBI Taxonomy" id="714109"/>
    <lineage>
        <taxon>Bacteria</taxon>
        <taxon>Bacillati</taxon>
        <taxon>Actinomycetota</taxon>
        <taxon>Actinomycetes</taxon>
        <taxon>Micromonosporales</taxon>
        <taxon>Micromonosporaceae</taxon>
        <taxon>Phytomonospora</taxon>
    </lineage>
</organism>
<evidence type="ECO:0000313" key="1">
    <source>
        <dbReference type="EMBL" id="MBB6038542.1"/>
    </source>
</evidence>
<dbReference type="Proteomes" id="UP000548476">
    <property type="component" value="Unassembled WGS sequence"/>
</dbReference>
<comment type="caution">
    <text evidence="1">The sequence shown here is derived from an EMBL/GenBank/DDBJ whole genome shotgun (WGS) entry which is preliminary data.</text>
</comment>
<name>A0A841FYF0_9ACTN</name>
<sequence length="269" mass="30146">MKTRHSTTVPPGDLAAVLSRLTDRDLAIIDTLGDHHVLTTRQIMKLYFTSMTRTHERLLLLYRLGVLNRFRAAVATGSVEYRWVLAHLGARIHAARHDTKPPTNSAVNDRLITTAASPKLTHLLGVNDFFCRLGAATRHNPAIEVTDWWNETRCTETCGGLVRPDGHATIHTGTRRFGFWFEHDTGTETHQQLQRKLDRYARLVHPAARLPVLIEVPTPAREAHCHDVLVPPAGLVIATTHRAIADDPTATIWRRPETTWRAALSTVAD</sequence>
<keyword evidence="2" id="KW-1185">Reference proteome</keyword>
<evidence type="ECO:0000313" key="2">
    <source>
        <dbReference type="Proteomes" id="UP000548476"/>
    </source>
</evidence>
<dbReference type="RefSeq" id="WP_184791336.1">
    <property type="nucleotide sequence ID" value="NZ_BONT01000069.1"/>
</dbReference>
<reference evidence="1 2" key="1">
    <citation type="submission" date="2020-08" db="EMBL/GenBank/DDBJ databases">
        <title>Genomic Encyclopedia of Type Strains, Phase IV (KMG-IV): sequencing the most valuable type-strain genomes for metagenomic binning, comparative biology and taxonomic classification.</title>
        <authorList>
            <person name="Goeker M."/>
        </authorList>
    </citation>
    <scope>NUCLEOTIDE SEQUENCE [LARGE SCALE GENOMIC DNA]</scope>
    <source>
        <strain evidence="1 2">YIM 65646</strain>
    </source>
</reference>
<protein>
    <recommendedName>
        <fullName evidence="3">Replication-relaxation</fullName>
    </recommendedName>
</protein>
<accession>A0A841FYF0</accession>
<gene>
    <name evidence="1" type="ORF">HNR73_006428</name>
</gene>
<dbReference type="InterPro" id="IPR025855">
    <property type="entry name" value="Replic_Relax"/>
</dbReference>
<dbReference type="Pfam" id="PF13814">
    <property type="entry name" value="Replic_Relax"/>
    <property type="match status" value="1"/>
</dbReference>
<evidence type="ECO:0008006" key="3">
    <source>
        <dbReference type="Google" id="ProtNLM"/>
    </source>
</evidence>
<dbReference type="AlphaFoldDB" id="A0A841FYF0"/>